<dbReference type="Pfam" id="PF17862">
    <property type="entry name" value="AAA_lid_3"/>
    <property type="match status" value="1"/>
</dbReference>
<name>A0A438F8U2_VITVI</name>
<dbReference type="Pfam" id="PF01434">
    <property type="entry name" value="Peptidase_M41"/>
    <property type="match status" value="1"/>
</dbReference>
<dbReference type="InterPro" id="IPR003593">
    <property type="entry name" value="AAA+_ATPase"/>
</dbReference>
<evidence type="ECO:0000256" key="1">
    <source>
        <dbReference type="ARBA" id="ARBA00001947"/>
    </source>
</evidence>
<evidence type="ECO:0000256" key="8">
    <source>
        <dbReference type="ARBA" id="ARBA00022946"/>
    </source>
</evidence>
<comment type="cofactor">
    <cofactor evidence="1">
        <name>Zn(2+)</name>
        <dbReference type="ChEBI" id="CHEBI:29105"/>
    </cofactor>
</comment>
<feature type="compositionally biased region" description="Basic and acidic residues" evidence="9">
    <location>
        <begin position="96"/>
        <end position="112"/>
    </location>
</feature>
<dbReference type="SMART" id="SM00382">
    <property type="entry name" value="AAA"/>
    <property type="match status" value="1"/>
</dbReference>
<dbReference type="Gene3D" id="1.20.58.760">
    <property type="entry name" value="Peptidase M41"/>
    <property type="match status" value="1"/>
</dbReference>
<evidence type="ECO:0000313" key="12">
    <source>
        <dbReference type="Proteomes" id="UP000288805"/>
    </source>
</evidence>
<organism evidence="11 12">
    <name type="scientific">Vitis vinifera</name>
    <name type="common">Grape</name>
    <dbReference type="NCBI Taxonomy" id="29760"/>
    <lineage>
        <taxon>Eukaryota</taxon>
        <taxon>Viridiplantae</taxon>
        <taxon>Streptophyta</taxon>
        <taxon>Embryophyta</taxon>
        <taxon>Tracheophyta</taxon>
        <taxon>Spermatophyta</taxon>
        <taxon>Magnoliopsida</taxon>
        <taxon>eudicotyledons</taxon>
        <taxon>Gunneridae</taxon>
        <taxon>Pentapetalae</taxon>
        <taxon>rosids</taxon>
        <taxon>Vitales</taxon>
        <taxon>Vitaceae</taxon>
        <taxon>Viteae</taxon>
        <taxon>Vitis</taxon>
    </lineage>
</organism>
<dbReference type="PANTHER" id="PTHR23076">
    <property type="entry name" value="METALLOPROTEASE M41 FTSH"/>
    <property type="match status" value="1"/>
</dbReference>
<dbReference type="CDD" id="cd19501">
    <property type="entry name" value="RecA-like_FtsH"/>
    <property type="match status" value="1"/>
</dbReference>
<reference evidence="11 12" key="1">
    <citation type="journal article" date="2018" name="PLoS Genet.">
        <title>Population sequencing reveals clonal diversity and ancestral inbreeding in the grapevine cultivar Chardonnay.</title>
        <authorList>
            <person name="Roach M.J."/>
            <person name="Johnson D.L."/>
            <person name="Bohlmann J."/>
            <person name="van Vuuren H.J."/>
            <person name="Jones S.J."/>
            <person name="Pretorius I.S."/>
            <person name="Schmidt S.A."/>
            <person name="Borneman A.R."/>
        </authorList>
    </citation>
    <scope>NUCLEOTIDE SEQUENCE [LARGE SCALE GENOMIC DNA]</scope>
    <source>
        <strain evidence="12">cv. Chardonnay</strain>
        <tissue evidence="11">Leaf</tissue>
    </source>
</reference>
<dbReference type="InterPro" id="IPR041569">
    <property type="entry name" value="AAA_lid_3"/>
</dbReference>
<comment type="similarity">
    <text evidence="2">In the C-terminal section; belongs to the peptidase M41 family.</text>
</comment>
<evidence type="ECO:0000259" key="10">
    <source>
        <dbReference type="SMART" id="SM00382"/>
    </source>
</evidence>
<dbReference type="GO" id="GO:0004222">
    <property type="term" value="F:metalloendopeptidase activity"/>
    <property type="evidence" value="ECO:0007669"/>
    <property type="project" value="InterPro"/>
</dbReference>
<accession>A0A438F8U2</accession>
<dbReference type="SUPFAM" id="SSF140990">
    <property type="entry name" value="FtsH protease domain-like"/>
    <property type="match status" value="1"/>
</dbReference>
<dbReference type="GO" id="GO:0004176">
    <property type="term" value="F:ATP-dependent peptidase activity"/>
    <property type="evidence" value="ECO:0007669"/>
    <property type="project" value="InterPro"/>
</dbReference>
<evidence type="ECO:0000313" key="11">
    <source>
        <dbReference type="EMBL" id="RVW56370.1"/>
    </source>
</evidence>
<comment type="caution">
    <text evidence="11">The sequence shown here is derived from an EMBL/GenBank/DDBJ whole genome shotgun (WGS) entry which is preliminary data.</text>
</comment>
<keyword evidence="6" id="KW-0378">Hydrolase</keyword>
<dbReference type="EMBL" id="QGNW01001078">
    <property type="protein sequence ID" value="RVW56370.1"/>
    <property type="molecule type" value="Genomic_DNA"/>
</dbReference>
<evidence type="ECO:0000256" key="3">
    <source>
        <dbReference type="ARBA" id="ARBA00010550"/>
    </source>
</evidence>
<keyword evidence="4 11" id="KW-0645">Protease</keyword>
<feature type="compositionally biased region" description="Low complexity" evidence="9">
    <location>
        <begin position="113"/>
        <end position="123"/>
    </location>
</feature>
<dbReference type="Gene3D" id="1.10.8.60">
    <property type="match status" value="1"/>
</dbReference>
<dbReference type="SUPFAM" id="SSF52540">
    <property type="entry name" value="P-loop containing nucleoside triphosphate hydrolases"/>
    <property type="match status" value="1"/>
</dbReference>
<gene>
    <name evidence="11" type="primary">FTSH9_0</name>
    <name evidence="11" type="ORF">CK203_101750</name>
</gene>
<dbReference type="GO" id="GO:0016887">
    <property type="term" value="F:ATP hydrolysis activity"/>
    <property type="evidence" value="ECO:0007669"/>
    <property type="project" value="InterPro"/>
</dbReference>
<dbReference type="InterPro" id="IPR000642">
    <property type="entry name" value="Peptidase_M41"/>
</dbReference>
<dbReference type="GO" id="GO:0009507">
    <property type="term" value="C:chloroplast"/>
    <property type="evidence" value="ECO:0007669"/>
    <property type="project" value="UniProtKB-ARBA"/>
</dbReference>
<protein>
    <submittedName>
        <fullName evidence="11">ATP-dependent zinc metalloprotease FTSH 9, chloroplastic</fullName>
    </submittedName>
</protein>
<comment type="similarity">
    <text evidence="3">In the N-terminal section; belongs to the AAA ATPase family.</text>
</comment>
<dbReference type="InterPro" id="IPR003960">
    <property type="entry name" value="ATPase_AAA_CS"/>
</dbReference>
<evidence type="ECO:0000256" key="9">
    <source>
        <dbReference type="SAM" id="MobiDB-lite"/>
    </source>
</evidence>
<dbReference type="InterPro" id="IPR037219">
    <property type="entry name" value="Peptidase_M41-like"/>
</dbReference>
<dbReference type="AlphaFoldDB" id="A0A438F8U2"/>
<feature type="domain" description="AAA+ ATPase" evidence="10">
    <location>
        <begin position="337"/>
        <end position="477"/>
    </location>
</feature>
<dbReference type="Gene3D" id="3.40.50.300">
    <property type="entry name" value="P-loop containing nucleotide triphosphate hydrolases"/>
    <property type="match status" value="1"/>
</dbReference>
<dbReference type="Pfam" id="PF00004">
    <property type="entry name" value="AAA"/>
    <property type="match status" value="1"/>
</dbReference>
<feature type="region of interest" description="Disordered" evidence="9">
    <location>
        <begin position="91"/>
        <end position="136"/>
    </location>
</feature>
<dbReference type="InterPro" id="IPR027417">
    <property type="entry name" value="P-loop_NTPase"/>
</dbReference>
<dbReference type="PANTHER" id="PTHR23076:SF49">
    <property type="entry name" value="ATP-DEPENDENT ZINC METALLOPROTEASE FTSH 7, CHLOROPLASTIC"/>
    <property type="match status" value="1"/>
</dbReference>
<keyword evidence="7" id="KW-0067">ATP-binding</keyword>
<dbReference type="PROSITE" id="PS00674">
    <property type="entry name" value="AAA"/>
    <property type="match status" value="1"/>
</dbReference>
<dbReference type="Proteomes" id="UP000288805">
    <property type="component" value="Unassembled WGS sequence"/>
</dbReference>
<evidence type="ECO:0000256" key="6">
    <source>
        <dbReference type="ARBA" id="ARBA00022801"/>
    </source>
</evidence>
<keyword evidence="8" id="KW-0809">Transit peptide</keyword>
<sequence>MATIEPLKPIIPRKFASNLNHNPKDCCGLSLFHGQSRVFHYKFSRIIWNSVSCRSTNTYVPVRVSRNLDWFDIRRSFLRNQEWRRESRIRANCQDSDSKASSNEKSEAKTSEGSKSSSNSNSKTPRREKQGKGGWWKGGKWRWQPIIQAQEIGILLLQLGIVMLVMRLLRPGIPLPGSEPRTPTSFGSQESEVGGMSKLQESESLIRSVAPTKKIVYTTTRPSDIKTPYEKMLENEVEFGSPDKRSGGFLNSALIALFYVAVLAGLLHRFPVSFSQHTAGQLRSRKSGASGGTKVNEQGETVTFADVAGVDEAKEELEEIVEFLRNPDRYVRVGARPPRGVLLVGLPGTGKTLLAKAVAGEAEVPFISCSASEFVELYVGMGASRVRDLFARAKKEAPSIIFIDEIDAVAKSRDGRFRIVSNDEREQTLNQLLTEMDGFDSNSAVIVLGATNRSDVLDPALRRPGRFDRVVMVETPDRIGREAILKVHVSKKELPLGEDVDLSDIASMTTSFTGADLANLVNEAALLAGRQIKQVLSHSEGIEKKTTKLQGSEKAVVARHEAGHAVVGTAVANLLCGQPRVETLMSRNPSSEDSVIFVFVKMVQCYLYFVLTEVEHIAKIRRGIGFYIYSSTNEDRYLLFIDELRGRLVTLLGGRAAEEVVYSGRVSTGALDDIRRATDMAYKAVAEYGLNQTIGPVSLATLSGVGSMSQGVHALGRDQGHLVDLVQREVKVLLQSALDVALSVVRANPTVLEGLGAHLEVGKDFESIQHYRFKRVEGVDLIWVWAGLVLRGGVEWGKIFSKFNIIASQCTSNLESDVWYGLTFPLFLLNIVDESHVVIFPRP</sequence>
<dbReference type="FunFam" id="3.40.50.300:FF:000352">
    <property type="entry name" value="ATP-dependent zinc metalloprotease FTSH 7, chloroplastic"/>
    <property type="match status" value="1"/>
</dbReference>
<dbReference type="GO" id="GO:0006508">
    <property type="term" value="P:proteolysis"/>
    <property type="evidence" value="ECO:0007669"/>
    <property type="project" value="UniProtKB-KW"/>
</dbReference>
<evidence type="ECO:0000256" key="4">
    <source>
        <dbReference type="ARBA" id="ARBA00022670"/>
    </source>
</evidence>
<dbReference type="InterPro" id="IPR003959">
    <property type="entry name" value="ATPase_AAA_core"/>
</dbReference>
<evidence type="ECO:0000256" key="5">
    <source>
        <dbReference type="ARBA" id="ARBA00022741"/>
    </source>
</evidence>
<keyword evidence="11" id="KW-0482">Metalloprotease</keyword>
<evidence type="ECO:0000256" key="7">
    <source>
        <dbReference type="ARBA" id="ARBA00022840"/>
    </source>
</evidence>
<dbReference type="FunFam" id="1.10.8.60:FF:000001">
    <property type="entry name" value="ATP-dependent zinc metalloprotease FtsH"/>
    <property type="match status" value="1"/>
</dbReference>
<proteinExistence type="inferred from homology"/>
<dbReference type="GO" id="GO:0005524">
    <property type="term" value="F:ATP binding"/>
    <property type="evidence" value="ECO:0007669"/>
    <property type="project" value="UniProtKB-KW"/>
</dbReference>
<keyword evidence="5" id="KW-0547">Nucleotide-binding</keyword>
<evidence type="ECO:0000256" key="2">
    <source>
        <dbReference type="ARBA" id="ARBA00010044"/>
    </source>
</evidence>